<dbReference type="RefSeq" id="WP_338504558.1">
    <property type="nucleotide sequence ID" value="NZ_CP145607.1"/>
</dbReference>
<sequence length="250" mass="26966">MAETLFDDTARAARRKRAIRREPRPFLAERIVDEWLERLRPVSRRFERVFVTGVPAALHDALAGLGDEVRFAGSIDALASEEEASLDLILVMGELDSRDELPLLLRVIASRLAAGGLLAGAIPGGQSLPALRLALHSADREGGGAFAARSHPRIEPGALATLLGDAGLKDAVVDIDRLTVRYRSLERLIADLRDHAATNVLLARPRRGLGKAGLDAARLCFSEAGDGAVTAERIDLLHFAAWARPASKRP</sequence>
<dbReference type="PANTHER" id="PTHR13090:SF1">
    <property type="entry name" value="ARGININE-HYDROXYLASE NDUFAF5, MITOCHONDRIAL"/>
    <property type="match status" value="1"/>
</dbReference>
<dbReference type="GO" id="GO:0008168">
    <property type="term" value="F:methyltransferase activity"/>
    <property type="evidence" value="ECO:0007669"/>
    <property type="project" value="UniProtKB-KW"/>
</dbReference>
<keyword evidence="4" id="KW-1185">Reference proteome</keyword>
<gene>
    <name evidence="3" type="ORF">V6R86_11125</name>
</gene>
<evidence type="ECO:0000313" key="4">
    <source>
        <dbReference type="Proteomes" id="UP001382935"/>
    </source>
</evidence>
<dbReference type="GO" id="GO:0032259">
    <property type="term" value="P:methylation"/>
    <property type="evidence" value="ECO:0007669"/>
    <property type="project" value="UniProtKB-KW"/>
</dbReference>
<dbReference type="PANTHER" id="PTHR13090">
    <property type="entry name" value="ARGININE-HYDROXYLASE NDUFAF5, MITOCHONDRIAL"/>
    <property type="match status" value="1"/>
</dbReference>
<keyword evidence="2" id="KW-0808">Transferase</keyword>
<evidence type="ECO:0000256" key="2">
    <source>
        <dbReference type="ARBA" id="ARBA00022679"/>
    </source>
</evidence>
<name>A0ABZ2G464_9SPHN</name>
<dbReference type="InterPro" id="IPR050602">
    <property type="entry name" value="Malonyl-ACP_OMT"/>
</dbReference>
<organism evidence="3 4">
    <name type="scientific">Sphingomonas kaistensis</name>
    <dbReference type="NCBI Taxonomy" id="298708"/>
    <lineage>
        <taxon>Bacteria</taxon>
        <taxon>Pseudomonadati</taxon>
        <taxon>Pseudomonadota</taxon>
        <taxon>Alphaproteobacteria</taxon>
        <taxon>Sphingomonadales</taxon>
        <taxon>Sphingomonadaceae</taxon>
        <taxon>Sphingomonas</taxon>
    </lineage>
</organism>
<reference evidence="3 4" key="1">
    <citation type="submission" date="2024-02" db="EMBL/GenBank/DDBJ databases">
        <title>Full genome sequence of Sphingomonas kaistensis.</title>
        <authorList>
            <person name="Poletto B.L."/>
            <person name="Silva G."/>
            <person name="Galante D."/>
            <person name="Campos K.R."/>
            <person name="Santos M.B.N."/>
            <person name="Sacchi C.T."/>
        </authorList>
    </citation>
    <scope>NUCLEOTIDE SEQUENCE [LARGE SCALE GENOMIC DNA]</scope>
    <source>
        <strain evidence="3 4">MA4R</strain>
    </source>
</reference>
<proteinExistence type="predicted"/>
<evidence type="ECO:0000256" key="1">
    <source>
        <dbReference type="ARBA" id="ARBA00022603"/>
    </source>
</evidence>
<dbReference type="SUPFAM" id="SSF53335">
    <property type="entry name" value="S-adenosyl-L-methionine-dependent methyltransferases"/>
    <property type="match status" value="1"/>
</dbReference>
<evidence type="ECO:0000313" key="3">
    <source>
        <dbReference type="EMBL" id="WWM71204.1"/>
    </source>
</evidence>
<dbReference type="Proteomes" id="UP001382935">
    <property type="component" value="Chromosome"/>
</dbReference>
<keyword evidence="1 3" id="KW-0489">Methyltransferase</keyword>
<dbReference type="EMBL" id="CP145607">
    <property type="protein sequence ID" value="WWM71204.1"/>
    <property type="molecule type" value="Genomic_DNA"/>
</dbReference>
<dbReference type="InterPro" id="IPR029063">
    <property type="entry name" value="SAM-dependent_MTases_sf"/>
</dbReference>
<protein>
    <submittedName>
        <fullName evidence="3">SAM-dependent methyltransferase</fullName>
    </submittedName>
</protein>
<accession>A0ABZ2G464</accession>
<dbReference type="Gene3D" id="3.40.50.150">
    <property type="entry name" value="Vaccinia Virus protein VP39"/>
    <property type="match status" value="1"/>
</dbReference>